<keyword evidence="2" id="KW-1185">Reference proteome</keyword>
<dbReference type="InterPro" id="IPR052787">
    <property type="entry name" value="MAVS"/>
</dbReference>
<proteinExistence type="predicted"/>
<evidence type="ECO:0000313" key="1">
    <source>
        <dbReference type="EMBL" id="CAC5364615.1"/>
    </source>
</evidence>
<gene>
    <name evidence="1" type="ORF">MCOR_5597</name>
</gene>
<evidence type="ECO:0008006" key="3">
    <source>
        <dbReference type="Google" id="ProtNLM"/>
    </source>
</evidence>
<dbReference type="AlphaFoldDB" id="A0A6J8AA31"/>
<dbReference type="PANTHER" id="PTHR21446:SF12">
    <property type="entry name" value="POTASSIUM CHANNEL TETRAMERIZATION DOMAIN CONTAINING 1"/>
    <property type="match status" value="1"/>
</dbReference>
<dbReference type="Proteomes" id="UP000507470">
    <property type="component" value="Unassembled WGS sequence"/>
</dbReference>
<name>A0A6J8AA31_MYTCO</name>
<accession>A0A6J8AA31</accession>
<organism evidence="1 2">
    <name type="scientific">Mytilus coruscus</name>
    <name type="common">Sea mussel</name>
    <dbReference type="NCBI Taxonomy" id="42192"/>
    <lineage>
        <taxon>Eukaryota</taxon>
        <taxon>Metazoa</taxon>
        <taxon>Spiralia</taxon>
        <taxon>Lophotrochozoa</taxon>
        <taxon>Mollusca</taxon>
        <taxon>Bivalvia</taxon>
        <taxon>Autobranchia</taxon>
        <taxon>Pteriomorphia</taxon>
        <taxon>Mytilida</taxon>
        <taxon>Mytiloidea</taxon>
        <taxon>Mytilidae</taxon>
        <taxon>Mytilinae</taxon>
        <taxon>Mytilus</taxon>
    </lineage>
</organism>
<dbReference type="OrthoDB" id="6092001at2759"/>
<dbReference type="PANTHER" id="PTHR21446">
    <property type="entry name" value="DUF3504 DOMAIN-CONTAINING PROTEIN"/>
    <property type="match status" value="1"/>
</dbReference>
<reference evidence="1 2" key="1">
    <citation type="submission" date="2020-06" db="EMBL/GenBank/DDBJ databases">
        <authorList>
            <person name="Li R."/>
            <person name="Bekaert M."/>
        </authorList>
    </citation>
    <scope>NUCLEOTIDE SEQUENCE [LARGE SCALE GENOMIC DNA]</scope>
    <source>
        <strain evidence="2">wild</strain>
    </source>
</reference>
<protein>
    <recommendedName>
        <fullName evidence="3">KCTD1_15</fullName>
    </recommendedName>
</protein>
<dbReference type="EMBL" id="CACVKT020001043">
    <property type="protein sequence ID" value="CAC5364615.1"/>
    <property type="molecule type" value="Genomic_DNA"/>
</dbReference>
<evidence type="ECO:0000313" key="2">
    <source>
        <dbReference type="Proteomes" id="UP000507470"/>
    </source>
</evidence>
<sequence>MFFSANQNDFLCRQFAGVADDHAESRYASLEQDERDDIMENIETKNTKRQNTTAVKLFREYLTAKSKPIEFEQYTVEELDDTLASFYLEMRSKEGKHYKKTTMQSYRQGLNRHIQKCRDIDICNEDILKQSTKSFKGMTKELTRLGLAAFEYHPSIEESDIEKMYSFFCKNLEDAQLLQYNGNFYNSDDKTFNSMHNGLNNALSVYLLTSCCTLVVEGGKTCPILQESIFAVTRGTDDKLYVYKVIDEQTKNNQSDSELSSDGRMYEITGHNRLGQFMNEISKMASLSQVYTNHSCRATTVHLLDEVDIPSRHIVTVTGHKSETSL</sequence>